<proteinExistence type="predicted"/>
<gene>
    <name evidence="2" type="ORF">B1A_14386</name>
</gene>
<dbReference type="Pfam" id="PF02881">
    <property type="entry name" value="SRP54_N"/>
    <property type="match status" value="1"/>
</dbReference>
<organism evidence="2">
    <name type="scientific">mine drainage metagenome</name>
    <dbReference type="NCBI Taxonomy" id="410659"/>
    <lineage>
        <taxon>unclassified sequences</taxon>
        <taxon>metagenomes</taxon>
        <taxon>ecological metagenomes</taxon>
    </lineage>
</organism>
<feature type="domain" description="Signal recognition particle SRP54 helical bundle" evidence="1">
    <location>
        <begin position="6"/>
        <end position="49"/>
    </location>
</feature>
<dbReference type="SUPFAM" id="SSF47364">
    <property type="entry name" value="Domain of the SRP/SRP receptor G-proteins"/>
    <property type="match status" value="1"/>
</dbReference>
<reference evidence="2" key="1">
    <citation type="submission" date="2013-08" db="EMBL/GenBank/DDBJ databases">
        <authorList>
            <person name="Mendez C."/>
            <person name="Richter M."/>
            <person name="Ferrer M."/>
            <person name="Sanchez J."/>
        </authorList>
    </citation>
    <scope>NUCLEOTIDE SEQUENCE</scope>
</reference>
<dbReference type="InterPro" id="IPR036225">
    <property type="entry name" value="SRP/SRP_N"/>
</dbReference>
<accession>T0ZRG3</accession>
<sequence>MVLDSLGKSLRGVLQKIARGSTVDEALLNDVVRDIQRALLQADVNVQLALD</sequence>
<dbReference type="Gene3D" id="1.20.120.140">
    <property type="entry name" value="Signal recognition particle SRP54, nucleotide-binding domain"/>
    <property type="match status" value="1"/>
</dbReference>
<reference evidence="2" key="2">
    <citation type="journal article" date="2014" name="ISME J.">
        <title>Microbial stratification in low pH oxic and suboxic macroscopic growths along an acid mine drainage.</title>
        <authorList>
            <person name="Mendez-Garcia C."/>
            <person name="Mesa V."/>
            <person name="Sprenger R.R."/>
            <person name="Richter M."/>
            <person name="Diez M.S."/>
            <person name="Solano J."/>
            <person name="Bargiela R."/>
            <person name="Golyshina O.V."/>
            <person name="Manteca A."/>
            <person name="Ramos J.L."/>
            <person name="Gallego J.R."/>
            <person name="Llorente I."/>
            <person name="Martins Dos Santos V.A."/>
            <person name="Jensen O.N."/>
            <person name="Pelaez A.I."/>
            <person name="Sanchez J."/>
            <person name="Ferrer M."/>
        </authorList>
    </citation>
    <scope>NUCLEOTIDE SEQUENCE</scope>
</reference>
<dbReference type="AlphaFoldDB" id="T0ZRG3"/>
<dbReference type="GO" id="GO:0005525">
    <property type="term" value="F:GTP binding"/>
    <property type="evidence" value="ECO:0007669"/>
    <property type="project" value="InterPro"/>
</dbReference>
<comment type="caution">
    <text evidence="2">The sequence shown here is derived from an EMBL/GenBank/DDBJ whole genome shotgun (WGS) entry which is preliminary data.</text>
</comment>
<dbReference type="InterPro" id="IPR042101">
    <property type="entry name" value="SRP54_N_sf"/>
</dbReference>
<dbReference type="GO" id="GO:0006614">
    <property type="term" value="P:SRP-dependent cotranslational protein targeting to membrane"/>
    <property type="evidence" value="ECO:0007669"/>
    <property type="project" value="InterPro"/>
</dbReference>
<dbReference type="EMBL" id="AUZX01010561">
    <property type="protein sequence ID" value="EQD47238.1"/>
    <property type="molecule type" value="Genomic_DNA"/>
</dbReference>
<feature type="non-terminal residue" evidence="2">
    <location>
        <position position="51"/>
    </location>
</feature>
<evidence type="ECO:0000313" key="2">
    <source>
        <dbReference type="EMBL" id="EQD47238.1"/>
    </source>
</evidence>
<evidence type="ECO:0000259" key="1">
    <source>
        <dbReference type="Pfam" id="PF02881"/>
    </source>
</evidence>
<name>T0ZRG3_9ZZZZ</name>
<protein>
    <submittedName>
        <fullName evidence="2">Signal recognition particle, SRP54 subunit, helical bundle domain protein</fullName>
    </submittedName>
</protein>
<dbReference type="InterPro" id="IPR013822">
    <property type="entry name" value="Signal_recog_particl_SRP54_hlx"/>
</dbReference>